<reference evidence="1 2" key="1">
    <citation type="submission" date="2024-06" db="EMBL/GenBank/DDBJ databases">
        <title>A chromosome-level genome assembly of beet webworm, Loxostege sticticalis.</title>
        <authorList>
            <person name="Zhang Y."/>
        </authorList>
    </citation>
    <scope>NUCLEOTIDE SEQUENCE [LARGE SCALE GENOMIC DNA]</scope>
    <source>
        <strain evidence="1">AQ028</strain>
        <tissue evidence="1">Male pupae</tissue>
    </source>
</reference>
<dbReference type="Proteomes" id="UP001549921">
    <property type="component" value="Unassembled WGS sequence"/>
</dbReference>
<feature type="non-terminal residue" evidence="1">
    <location>
        <position position="107"/>
    </location>
</feature>
<gene>
    <name evidence="1" type="ORF">ABMA28_014802</name>
</gene>
<proteinExistence type="predicted"/>
<accession>A0ABD0TDK6</accession>
<dbReference type="AlphaFoldDB" id="A0ABD0TDK6"/>
<evidence type="ECO:0000313" key="1">
    <source>
        <dbReference type="EMBL" id="KAL0841035.1"/>
    </source>
</evidence>
<evidence type="ECO:0000313" key="2">
    <source>
        <dbReference type="Proteomes" id="UP001549921"/>
    </source>
</evidence>
<sequence>ISMMEQHLRKNNIEINGIPEHKNEVLHNILIQAAKTVEIPLHDDDILHITRVAKMNKDSSRPRTVVARLRSTRLRDCLLATVAKYNKKHPKEKISTRHLGYAGPSSP</sequence>
<name>A0ABD0TDK6_LOXSC</name>
<feature type="non-terminal residue" evidence="1">
    <location>
        <position position="1"/>
    </location>
</feature>
<dbReference type="EMBL" id="JBEDNZ010000006">
    <property type="protein sequence ID" value="KAL0841035.1"/>
    <property type="molecule type" value="Genomic_DNA"/>
</dbReference>
<comment type="caution">
    <text evidence="1">The sequence shown here is derived from an EMBL/GenBank/DDBJ whole genome shotgun (WGS) entry which is preliminary data.</text>
</comment>
<protein>
    <submittedName>
        <fullName evidence="1">Uncharacterized protein</fullName>
    </submittedName>
</protein>
<organism evidence="1 2">
    <name type="scientific">Loxostege sticticalis</name>
    <name type="common">Beet webworm moth</name>
    <dbReference type="NCBI Taxonomy" id="481309"/>
    <lineage>
        <taxon>Eukaryota</taxon>
        <taxon>Metazoa</taxon>
        <taxon>Ecdysozoa</taxon>
        <taxon>Arthropoda</taxon>
        <taxon>Hexapoda</taxon>
        <taxon>Insecta</taxon>
        <taxon>Pterygota</taxon>
        <taxon>Neoptera</taxon>
        <taxon>Endopterygota</taxon>
        <taxon>Lepidoptera</taxon>
        <taxon>Glossata</taxon>
        <taxon>Ditrysia</taxon>
        <taxon>Pyraloidea</taxon>
        <taxon>Crambidae</taxon>
        <taxon>Pyraustinae</taxon>
        <taxon>Loxostege</taxon>
    </lineage>
</organism>